<evidence type="ECO:0000256" key="14">
    <source>
        <dbReference type="SAM" id="SignalP"/>
    </source>
</evidence>
<organism evidence="15 16">
    <name type="scientific">Owenia fusiformis</name>
    <name type="common">Polychaete worm</name>
    <dbReference type="NCBI Taxonomy" id="6347"/>
    <lineage>
        <taxon>Eukaryota</taxon>
        <taxon>Metazoa</taxon>
        <taxon>Spiralia</taxon>
        <taxon>Lophotrochozoa</taxon>
        <taxon>Annelida</taxon>
        <taxon>Polychaeta</taxon>
        <taxon>Sedentaria</taxon>
        <taxon>Canalipalpata</taxon>
        <taxon>Sabellida</taxon>
        <taxon>Oweniida</taxon>
        <taxon>Oweniidae</taxon>
        <taxon>Owenia</taxon>
    </lineage>
</organism>
<dbReference type="Gene3D" id="3.40.30.10">
    <property type="entry name" value="Glutaredoxin"/>
    <property type="match status" value="1"/>
</dbReference>
<comment type="subcellular location">
    <subcellularLocation>
        <location evidence="1">Endoplasmic reticulum membrane</location>
        <topology evidence="1">Single-pass type I membrane protein</topology>
    </subcellularLocation>
</comment>
<keyword evidence="10" id="KW-1015">Disulfide bond</keyword>
<accession>A0A8J1U3V2</accession>
<keyword evidence="9 13" id="KW-0472">Membrane</keyword>
<dbReference type="InterPro" id="IPR052454">
    <property type="entry name" value="TMX_domain-containing"/>
</dbReference>
<evidence type="ECO:0000313" key="16">
    <source>
        <dbReference type="Proteomes" id="UP000749559"/>
    </source>
</evidence>
<keyword evidence="11" id="KW-0676">Redox-active center</keyword>
<evidence type="ECO:0000256" key="11">
    <source>
        <dbReference type="ARBA" id="ARBA00023284"/>
    </source>
</evidence>
<dbReference type="PROSITE" id="PS00194">
    <property type="entry name" value="THIOREDOXIN_1"/>
    <property type="match status" value="1"/>
</dbReference>
<feature type="region of interest" description="Disordered" evidence="12">
    <location>
        <begin position="222"/>
        <end position="271"/>
    </location>
</feature>
<dbReference type="PANTHER" id="PTHR46107">
    <property type="entry name" value="DUMPY: SHORTER THAN WILD-TYPE"/>
    <property type="match status" value="1"/>
</dbReference>
<evidence type="ECO:0000256" key="13">
    <source>
        <dbReference type="SAM" id="Phobius"/>
    </source>
</evidence>
<feature type="chain" id="PRO_5043927298" evidence="14">
    <location>
        <begin position="33"/>
        <end position="271"/>
    </location>
</feature>
<dbReference type="PROSITE" id="PS51352">
    <property type="entry name" value="THIOREDOXIN_2"/>
    <property type="match status" value="1"/>
</dbReference>
<gene>
    <name evidence="15" type="ORF">OFUS_LOCUS16358</name>
</gene>
<feature type="transmembrane region" description="Helical" evidence="13">
    <location>
        <begin position="190"/>
        <end position="215"/>
    </location>
</feature>
<dbReference type="PANTHER" id="PTHR46107:SF3">
    <property type="entry name" value="THIOREDOXIN DOMAIN-CONTAINING PROTEIN"/>
    <property type="match status" value="1"/>
</dbReference>
<evidence type="ECO:0000256" key="9">
    <source>
        <dbReference type="ARBA" id="ARBA00023136"/>
    </source>
</evidence>
<protein>
    <submittedName>
        <fullName evidence="15">Uncharacterized protein</fullName>
    </submittedName>
</protein>
<keyword evidence="5 14" id="KW-0732">Signal</keyword>
<proteinExistence type="predicted"/>
<feature type="non-terminal residue" evidence="15">
    <location>
        <position position="271"/>
    </location>
</feature>
<evidence type="ECO:0000256" key="4">
    <source>
        <dbReference type="ARBA" id="ARBA00022692"/>
    </source>
</evidence>
<feature type="transmembrane region" description="Helical" evidence="13">
    <location>
        <begin position="147"/>
        <end position="170"/>
    </location>
</feature>
<dbReference type="Pfam" id="PF00085">
    <property type="entry name" value="Thioredoxin"/>
    <property type="match status" value="1"/>
</dbReference>
<evidence type="ECO:0000256" key="5">
    <source>
        <dbReference type="ARBA" id="ARBA00022729"/>
    </source>
</evidence>
<sequence length="271" mass="30714">SIGQSAQKIKMKHISFLTQITVLSAIIGCISCGKDDNKVTVINENNWSDILKDEWFVEFYAPWCPACRQLEETWDKVAGWQKDFSVTIAKSDITENPSLSGRFLITALPTIYHVKDGVFRQYKGERSEHALITFLDEKKYEMLEPIAWYWSPSSPQMAVVGMLFKAAMIIRNIHTTMTETYGVPEWGSYVLFGIATICAGLVLGLLLVCLCDCMCPPRPSYRPPQEYFANPDKRHKDTSSEESEEGTDDDLLDDTAESTTRKRQPSKMDSL</sequence>
<evidence type="ECO:0000256" key="2">
    <source>
        <dbReference type="ARBA" id="ARBA00022448"/>
    </source>
</evidence>
<keyword evidence="6" id="KW-0256">Endoplasmic reticulum</keyword>
<dbReference type="GO" id="GO:0005789">
    <property type="term" value="C:endoplasmic reticulum membrane"/>
    <property type="evidence" value="ECO:0007669"/>
    <property type="project" value="UniProtKB-SubCell"/>
</dbReference>
<evidence type="ECO:0000313" key="15">
    <source>
        <dbReference type="EMBL" id="CAH1791256.1"/>
    </source>
</evidence>
<feature type="signal peptide" evidence="14">
    <location>
        <begin position="1"/>
        <end position="32"/>
    </location>
</feature>
<evidence type="ECO:0000256" key="10">
    <source>
        <dbReference type="ARBA" id="ARBA00023157"/>
    </source>
</evidence>
<dbReference type="InterPro" id="IPR036249">
    <property type="entry name" value="Thioredoxin-like_sf"/>
</dbReference>
<evidence type="ECO:0000256" key="12">
    <source>
        <dbReference type="SAM" id="MobiDB-lite"/>
    </source>
</evidence>
<evidence type="ECO:0000256" key="6">
    <source>
        <dbReference type="ARBA" id="ARBA00022824"/>
    </source>
</evidence>
<keyword evidence="16" id="KW-1185">Reference proteome</keyword>
<feature type="compositionally biased region" description="Acidic residues" evidence="12">
    <location>
        <begin position="240"/>
        <end position="256"/>
    </location>
</feature>
<keyword evidence="7" id="KW-0249">Electron transport</keyword>
<keyword evidence="8 13" id="KW-1133">Transmembrane helix</keyword>
<reference evidence="15" key="1">
    <citation type="submission" date="2022-03" db="EMBL/GenBank/DDBJ databases">
        <authorList>
            <person name="Martin C."/>
        </authorList>
    </citation>
    <scope>NUCLEOTIDE SEQUENCE</scope>
</reference>
<dbReference type="SUPFAM" id="SSF52833">
    <property type="entry name" value="Thioredoxin-like"/>
    <property type="match status" value="1"/>
</dbReference>
<evidence type="ECO:0000256" key="8">
    <source>
        <dbReference type="ARBA" id="ARBA00022989"/>
    </source>
</evidence>
<dbReference type="Proteomes" id="UP000749559">
    <property type="component" value="Unassembled WGS sequence"/>
</dbReference>
<evidence type="ECO:0000256" key="7">
    <source>
        <dbReference type="ARBA" id="ARBA00022982"/>
    </source>
</evidence>
<evidence type="ECO:0000256" key="1">
    <source>
        <dbReference type="ARBA" id="ARBA00004115"/>
    </source>
</evidence>
<dbReference type="OrthoDB" id="7869097at2759"/>
<keyword evidence="4 13" id="KW-0812">Transmembrane</keyword>
<name>A0A8J1U3V2_OWEFU</name>
<dbReference type="InterPro" id="IPR017937">
    <property type="entry name" value="Thioredoxin_CS"/>
</dbReference>
<dbReference type="AlphaFoldDB" id="A0A8J1U3V2"/>
<dbReference type="InterPro" id="IPR013766">
    <property type="entry name" value="Thioredoxin_domain"/>
</dbReference>
<dbReference type="GO" id="GO:0015036">
    <property type="term" value="F:disulfide oxidoreductase activity"/>
    <property type="evidence" value="ECO:0007669"/>
    <property type="project" value="TreeGrafter"/>
</dbReference>
<keyword evidence="3" id="KW-0597">Phosphoprotein</keyword>
<evidence type="ECO:0000256" key="3">
    <source>
        <dbReference type="ARBA" id="ARBA00022553"/>
    </source>
</evidence>
<keyword evidence="2" id="KW-0813">Transport</keyword>
<comment type="caution">
    <text evidence="15">The sequence shown here is derived from an EMBL/GenBank/DDBJ whole genome shotgun (WGS) entry which is preliminary data.</text>
</comment>
<dbReference type="EMBL" id="CAIIXF020000008">
    <property type="protein sequence ID" value="CAH1791256.1"/>
    <property type="molecule type" value="Genomic_DNA"/>
</dbReference>